<name>D0LBB3_GORB4</name>
<dbReference type="InterPro" id="IPR013207">
    <property type="entry name" value="LGFP"/>
</dbReference>
<keyword evidence="1" id="KW-0472">Membrane</keyword>
<feature type="transmembrane region" description="Helical" evidence="1">
    <location>
        <begin position="38"/>
        <end position="62"/>
    </location>
</feature>
<dbReference type="Proteomes" id="UP000001219">
    <property type="component" value="Chromosome"/>
</dbReference>
<sequence>MDPTTQGCVPPVQKLRPTTWLSGMAPGVRPRHARRRTLSWTAFGLAPALLAGGLAVGGFAVVGSTRSENVELSVGSTVTLIGHGHGHGRGLGQWGAYGYARKGWSAGQILRHYYGGTTAGKADRPEITVALTGQSSVNVRADAGMRVGDATVGPGQAVSLSGTTATIMNGCGGGGVRTVTLRTPFVEPLNMGPNRPAAEFLKFCGSNKAYRGALGFDGGRVVNKLHIDDYVKGVIAKESVPAWADSGGLEALKAQAVAARTYALAAIAGGKKIDDTQNSQVYGGIAGEDPRTNRAADATAGQILRQNGQYAFTEFSASTGGFTAGGRFPAVPDEGDTASPDHNWTATVSTGSVASAFGVGALRSFEVIEANGLGAEDGRALKVRVVGSSRTVEATGEEARTKLQLKSSFFSIKGQTTRPKIVKPPVGPGGGSGSLDLGSLNQLADAIVPGASQLLSTATSLLSGKFDQLGGITGPLGRAIGVPNLTPDAAGVTQLFERGMMFFSNQTGAHALAGNGLKRFQARGGIATQGFPKRDVLR</sequence>
<keyword evidence="1" id="KW-0812">Transmembrane</keyword>
<dbReference type="STRING" id="526226.Gbro_0197"/>
<evidence type="ECO:0000256" key="1">
    <source>
        <dbReference type="SAM" id="Phobius"/>
    </source>
</evidence>
<gene>
    <name evidence="3" type="ordered locus">Gbro_0197</name>
</gene>
<dbReference type="GO" id="GO:0030435">
    <property type="term" value="P:sporulation resulting in formation of a cellular spore"/>
    <property type="evidence" value="ECO:0007669"/>
    <property type="project" value="InterPro"/>
</dbReference>
<reference evidence="3 4" key="2">
    <citation type="journal article" date="2010" name="Stand. Genomic Sci.">
        <title>Complete genome sequence of Gordonia bronchialis type strain (3410).</title>
        <authorList>
            <person name="Ivanova N."/>
            <person name="Sikorski J."/>
            <person name="Jando M."/>
            <person name="Lapidus A."/>
            <person name="Nolan M."/>
            <person name="Lucas S."/>
            <person name="Del Rio T.G."/>
            <person name="Tice H."/>
            <person name="Copeland A."/>
            <person name="Cheng J.F."/>
            <person name="Chen F."/>
            <person name="Bruce D."/>
            <person name="Goodwin L."/>
            <person name="Pitluck S."/>
            <person name="Mavromatis K."/>
            <person name="Ovchinnikova G."/>
            <person name="Pati A."/>
            <person name="Chen A."/>
            <person name="Palaniappan K."/>
            <person name="Land M."/>
            <person name="Hauser L."/>
            <person name="Chang Y.J."/>
            <person name="Jeffries C.D."/>
            <person name="Chain P."/>
            <person name="Saunders E."/>
            <person name="Han C."/>
            <person name="Detter J.C."/>
            <person name="Brettin T."/>
            <person name="Rohde M."/>
            <person name="Goker M."/>
            <person name="Bristow J."/>
            <person name="Eisen J.A."/>
            <person name="Markowitz V."/>
            <person name="Hugenholtz P."/>
            <person name="Klenk H.P."/>
            <person name="Kyrpides N.C."/>
        </authorList>
    </citation>
    <scope>NUCLEOTIDE SEQUENCE [LARGE SCALE GENOMIC DNA]</scope>
    <source>
        <strain evidence="4">ATCC 25592 / DSM 43247 / BCRC 13721 / JCM 3198 / KCTC 3076 / NBRC 16047 / NCTC 10667</strain>
    </source>
</reference>
<protein>
    <submittedName>
        <fullName evidence="3">SpoIID/LytB domain protein</fullName>
    </submittedName>
</protein>
<keyword evidence="1" id="KW-1133">Transmembrane helix</keyword>
<reference evidence="4" key="1">
    <citation type="submission" date="2009-10" db="EMBL/GenBank/DDBJ databases">
        <title>The complete chromosome of Gordonia bronchialis DSM 43247.</title>
        <authorList>
            <consortium name="US DOE Joint Genome Institute (JGI-PGF)"/>
            <person name="Lucas S."/>
            <person name="Copeland A."/>
            <person name="Lapidus A."/>
            <person name="Glavina del Rio T."/>
            <person name="Dalin E."/>
            <person name="Tice H."/>
            <person name="Bruce D."/>
            <person name="Goodwin L."/>
            <person name="Pitluck S."/>
            <person name="Kyrpides N."/>
            <person name="Mavromatis K."/>
            <person name="Ivanova N."/>
            <person name="Ovchinnikova G."/>
            <person name="Saunders E."/>
            <person name="Brettin T."/>
            <person name="Detter J.C."/>
            <person name="Han C."/>
            <person name="Larimer F."/>
            <person name="Land M."/>
            <person name="Hauser L."/>
            <person name="Markowitz V."/>
            <person name="Cheng J.-F."/>
            <person name="Hugenholtz P."/>
            <person name="Woyke T."/>
            <person name="Wu D."/>
            <person name="Jando M."/>
            <person name="Schneider S."/>
            <person name="Goeker M."/>
            <person name="Klenk H.-P."/>
            <person name="Eisen J.A."/>
        </authorList>
    </citation>
    <scope>NUCLEOTIDE SEQUENCE [LARGE SCALE GENOMIC DNA]</scope>
    <source>
        <strain evidence="4">ATCC 25592 / DSM 43247 / BCRC 13721 / JCM 3198 / KCTC 3076 / NBRC 16047 / NCTC 10667</strain>
    </source>
</reference>
<organism evidence="3 4">
    <name type="scientific">Gordonia bronchialis (strain ATCC 25592 / DSM 43247 / BCRC 13721 / JCM 3198 / KCTC 3076 / NBRC 16047 / NCTC 10667)</name>
    <name type="common">Rhodococcus bronchialis</name>
    <dbReference type="NCBI Taxonomy" id="526226"/>
    <lineage>
        <taxon>Bacteria</taxon>
        <taxon>Bacillati</taxon>
        <taxon>Actinomycetota</taxon>
        <taxon>Actinomycetes</taxon>
        <taxon>Mycobacteriales</taxon>
        <taxon>Gordoniaceae</taxon>
        <taxon>Gordonia</taxon>
    </lineage>
</organism>
<dbReference type="InterPro" id="IPR013486">
    <property type="entry name" value="SpoIID/LytB"/>
</dbReference>
<dbReference type="KEGG" id="gbr:Gbro_0197"/>
<dbReference type="Pfam" id="PF08310">
    <property type="entry name" value="LGFP"/>
    <property type="match status" value="1"/>
</dbReference>
<evidence type="ECO:0000313" key="3">
    <source>
        <dbReference type="EMBL" id="ACY19544.1"/>
    </source>
</evidence>
<dbReference type="AlphaFoldDB" id="D0LBB3"/>
<evidence type="ECO:0000313" key="4">
    <source>
        <dbReference type="Proteomes" id="UP000001219"/>
    </source>
</evidence>
<evidence type="ECO:0000259" key="2">
    <source>
        <dbReference type="Pfam" id="PF08486"/>
    </source>
</evidence>
<proteinExistence type="predicted"/>
<dbReference type="eggNOG" id="COG2385">
    <property type="taxonomic scope" value="Bacteria"/>
</dbReference>
<dbReference type="NCBIfam" id="TIGR02669">
    <property type="entry name" value="SpoIID_LytB"/>
    <property type="match status" value="1"/>
</dbReference>
<dbReference type="HOGENOM" id="CLU_022538_0_0_11"/>
<dbReference type="Pfam" id="PF08486">
    <property type="entry name" value="SpoIID"/>
    <property type="match status" value="1"/>
</dbReference>
<dbReference type="EMBL" id="CP001802">
    <property type="protein sequence ID" value="ACY19544.1"/>
    <property type="molecule type" value="Genomic_DNA"/>
</dbReference>
<accession>D0LBB3</accession>
<keyword evidence="4" id="KW-1185">Reference proteome</keyword>
<dbReference type="eggNOG" id="COG5479">
    <property type="taxonomic scope" value="Bacteria"/>
</dbReference>
<feature type="domain" description="Sporulation stage II protein D amidase enhancer LytB N-terminal" evidence="2">
    <location>
        <begin position="220"/>
        <end position="304"/>
    </location>
</feature>
<dbReference type="InterPro" id="IPR013693">
    <property type="entry name" value="SpoIID/LytB_N"/>
</dbReference>